<dbReference type="EMBL" id="MGDT01000003">
    <property type="protein sequence ID" value="OGL67166.1"/>
    <property type="molecule type" value="Genomic_DNA"/>
</dbReference>
<name>A0A1F7TME9_9BACT</name>
<comment type="caution">
    <text evidence="2">The sequence shown here is derived from an EMBL/GenBank/DDBJ whole genome shotgun (WGS) entry which is preliminary data.</text>
</comment>
<evidence type="ECO:0000313" key="2">
    <source>
        <dbReference type="EMBL" id="OGL67166.1"/>
    </source>
</evidence>
<dbReference type="Proteomes" id="UP000177885">
    <property type="component" value="Unassembled WGS sequence"/>
</dbReference>
<dbReference type="STRING" id="1802385.A2856_03845"/>
<dbReference type="InterPro" id="IPR047216">
    <property type="entry name" value="Endonuclease_DUF559_bact"/>
</dbReference>
<dbReference type="Gene3D" id="3.40.960.10">
    <property type="entry name" value="VSR Endonuclease"/>
    <property type="match status" value="1"/>
</dbReference>
<dbReference type="InterPro" id="IPR011335">
    <property type="entry name" value="Restrct_endonuc-II-like"/>
</dbReference>
<protein>
    <recommendedName>
        <fullName evidence="1">DUF559 domain-containing protein</fullName>
    </recommendedName>
</protein>
<dbReference type="InterPro" id="IPR007569">
    <property type="entry name" value="DUF559"/>
</dbReference>
<organism evidence="2 3">
    <name type="scientific">Candidatus Uhrbacteria bacterium RIFCSPHIGHO2_01_FULL_63_20</name>
    <dbReference type="NCBI Taxonomy" id="1802385"/>
    <lineage>
        <taxon>Bacteria</taxon>
        <taxon>Candidatus Uhriibacteriota</taxon>
    </lineage>
</organism>
<dbReference type="PANTHER" id="PTHR38590:SF1">
    <property type="entry name" value="BLL0828 PROTEIN"/>
    <property type="match status" value="1"/>
</dbReference>
<feature type="domain" description="DUF559" evidence="1">
    <location>
        <begin position="11"/>
        <end position="117"/>
    </location>
</feature>
<accession>A0A1F7TME9</accession>
<evidence type="ECO:0000259" key="1">
    <source>
        <dbReference type="Pfam" id="PF04480"/>
    </source>
</evidence>
<gene>
    <name evidence="2" type="ORF">A2856_03845</name>
</gene>
<dbReference type="CDD" id="cd01038">
    <property type="entry name" value="Endonuclease_DUF559"/>
    <property type="match status" value="1"/>
</dbReference>
<evidence type="ECO:0000313" key="3">
    <source>
        <dbReference type="Proteomes" id="UP000177885"/>
    </source>
</evidence>
<proteinExistence type="predicted"/>
<dbReference type="AlphaFoldDB" id="A0A1F7TME9"/>
<dbReference type="SUPFAM" id="SSF52980">
    <property type="entry name" value="Restriction endonuclease-like"/>
    <property type="match status" value="1"/>
</dbReference>
<reference evidence="2 3" key="1">
    <citation type="journal article" date="2016" name="Nat. Commun.">
        <title>Thousands of microbial genomes shed light on interconnected biogeochemical processes in an aquifer system.</title>
        <authorList>
            <person name="Anantharaman K."/>
            <person name="Brown C.T."/>
            <person name="Hug L.A."/>
            <person name="Sharon I."/>
            <person name="Castelle C.J."/>
            <person name="Probst A.J."/>
            <person name="Thomas B.C."/>
            <person name="Singh A."/>
            <person name="Wilkins M.J."/>
            <person name="Karaoz U."/>
            <person name="Brodie E.L."/>
            <person name="Williams K.H."/>
            <person name="Hubbard S.S."/>
            <person name="Banfield J.F."/>
        </authorList>
    </citation>
    <scope>NUCLEOTIDE SEQUENCE [LARGE SCALE GENOMIC DNA]</scope>
</reference>
<dbReference type="PANTHER" id="PTHR38590">
    <property type="entry name" value="BLL0828 PROTEIN"/>
    <property type="match status" value="1"/>
</dbReference>
<dbReference type="Pfam" id="PF04480">
    <property type="entry name" value="DUF559"/>
    <property type="match status" value="1"/>
</dbReference>
<sequence>MASIINRNDKSERRRELRRDSTLPERKIWKRIRNRALGGLKFRRQVGIGPYIVDFYCAKRRLVIEIDGESHFTPEGVAYDAERTAYLESLNNRVLRFTNADVMENIDAILERIHAFIKTSPPLLAKERGQG</sequence>